<feature type="domain" description="PH" evidence="2">
    <location>
        <begin position="460"/>
        <end position="587"/>
    </location>
</feature>
<feature type="compositionally biased region" description="Low complexity" evidence="1">
    <location>
        <begin position="186"/>
        <end position="202"/>
    </location>
</feature>
<feature type="compositionally biased region" description="Polar residues" evidence="1">
    <location>
        <begin position="423"/>
        <end position="436"/>
    </location>
</feature>
<feature type="region of interest" description="Disordered" evidence="1">
    <location>
        <begin position="643"/>
        <end position="692"/>
    </location>
</feature>
<reference evidence="3 4" key="1">
    <citation type="submission" date="2021-08" db="EMBL/GenBank/DDBJ databases">
        <title>Draft Genome Sequence of Phanerochaete sordida strain YK-624.</title>
        <authorList>
            <person name="Mori T."/>
            <person name="Dohra H."/>
            <person name="Suzuki T."/>
            <person name="Kawagishi H."/>
            <person name="Hirai H."/>
        </authorList>
    </citation>
    <scope>NUCLEOTIDE SEQUENCE [LARGE SCALE GENOMIC DNA]</scope>
    <source>
        <strain evidence="3 4">YK-624</strain>
    </source>
</reference>
<feature type="compositionally biased region" description="Basic and acidic residues" evidence="1">
    <location>
        <begin position="667"/>
        <end position="690"/>
    </location>
</feature>
<dbReference type="InterPro" id="IPR001849">
    <property type="entry name" value="PH_domain"/>
</dbReference>
<feature type="compositionally biased region" description="Low complexity" evidence="1">
    <location>
        <begin position="36"/>
        <end position="53"/>
    </location>
</feature>
<feature type="compositionally biased region" description="Low complexity" evidence="1">
    <location>
        <begin position="221"/>
        <end position="240"/>
    </location>
</feature>
<dbReference type="SMART" id="SM00233">
    <property type="entry name" value="PH"/>
    <property type="match status" value="1"/>
</dbReference>
<dbReference type="Proteomes" id="UP000703269">
    <property type="component" value="Unassembled WGS sequence"/>
</dbReference>
<evidence type="ECO:0000256" key="1">
    <source>
        <dbReference type="SAM" id="MobiDB-lite"/>
    </source>
</evidence>
<feature type="compositionally biased region" description="Low complexity" evidence="1">
    <location>
        <begin position="1"/>
        <end position="19"/>
    </location>
</feature>
<evidence type="ECO:0000313" key="3">
    <source>
        <dbReference type="EMBL" id="GJE86399.1"/>
    </source>
</evidence>
<feature type="compositionally biased region" description="Polar residues" evidence="1">
    <location>
        <begin position="274"/>
        <end position="286"/>
    </location>
</feature>
<feature type="compositionally biased region" description="Polar residues" evidence="1">
    <location>
        <begin position="303"/>
        <end position="347"/>
    </location>
</feature>
<feature type="region of interest" description="Disordered" evidence="1">
    <location>
        <begin position="1"/>
        <end position="87"/>
    </location>
</feature>
<feature type="region of interest" description="Disordered" evidence="1">
    <location>
        <begin position="136"/>
        <end position="454"/>
    </location>
</feature>
<evidence type="ECO:0000259" key="2">
    <source>
        <dbReference type="SMART" id="SM00233"/>
    </source>
</evidence>
<keyword evidence="4" id="KW-1185">Reference proteome</keyword>
<gene>
    <name evidence="3" type="ORF">PsYK624_024790</name>
</gene>
<proteinExistence type="predicted"/>
<name>A0A9P3G1Y9_9APHY</name>
<evidence type="ECO:0000313" key="4">
    <source>
        <dbReference type="Proteomes" id="UP000703269"/>
    </source>
</evidence>
<protein>
    <recommendedName>
        <fullName evidence="2">PH domain-containing protein</fullName>
    </recommendedName>
</protein>
<dbReference type="OrthoDB" id="2507336at2759"/>
<comment type="caution">
    <text evidence="3">The sequence shown here is derived from an EMBL/GenBank/DDBJ whole genome shotgun (WGS) entry which is preliminary data.</text>
</comment>
<dbReference type="SUPFAM" id="SSF50729">
    <property type="entry name" value="PH domain-like"/>
    <property type="match status" value="1"/>
</dbReference>
<dbReference type="AlphaFoldDB" id="A0A9P3G1Y9"/>
<dbReference type="EMBL" id="BPQB01000004">
    <property type="protein sequence ID" value="GJE86399.1"/>
    <property type="molecule type" value="Genomic_DNA"/>
</dbReference>
<sequence>MSEYSGTPPSSLRGPRSPLFGTATFTSVQQPQTPLSSSRHSFSSHSYDGGSSYDSDDVSTDRRMRRINMSPTPDDVSYSYSEEESMYDRAQVEAELTELDDEIQDTLDMWGDPQGQYASTSDNLLDRSRRVLSTITEHTEDISSRPTSFAAGSGRPATQYSTYLGEPSRRSTYASGASPSAHIRSSTDPASASPAPGRPAVSNLIAQFEAKKISPELPGHSRTASAPSAPAGPRSPSPYATSPFSHTTSLAAAGLGYTTSGLGSATGSFYGGSRPSSPTKSRTGSVVSGPRAPPSASGDSRRTPSTHSRSQSEASGYSSTPSRSATSTFTGLTGSASVSPTDASMSIPTAGPSVVSLRRPQGSPRSPLAQVKNVVSAFKAKTPVLRKAQPTSPSRSEGRRRSRRSVTPSMASTPARGRDTPRSDVSPSVTDASRSEGTPAPAEPIPPPFDISQLGETAEPINIGLLWYLNVHEPPPYRWRRCQAVLYPHMLVLTWIVPGGRRGTIMLDLLNCTSVGTALSPQHPQAADDIGAIAAKEQSRQPGDEGLLEMLSPFHLMYEDGTERLGTDSPKERLAWINAIRDALDRPITIPDRSSTRSPQLFARLGRRLCVDDVHLAAEHRGARRPRLALRVKLLVPPAVHCEQPEGGRRQCRRQSDVPSARRPSRHPAESDELPQTHEFHDRPQRRDRLGCPSCARQAQLGLRHWDRPEHDRERLSCNYLERPSPWKPSVVRLTTEESVAAPRDRDAGVVV</sequence>
<accession>A0A9P3G1Y9</accession>
<feature type="compositionally biased region" description="Polar residues" evidence="1">
    <location>
        <begin position="23"/>
        <end position="35"/>
    </location>
</feature>
<organism evidence="3 4">
    <name type="scientific">Phanerochaete sordida</name>
    <dbReference type="NCBI Taxonomy" id="48140"/>
    <lineage>
        <taxon>Eukaryota</taxon>
        <taxon>Fungi</taxon>
        <taxon>Dikarya</taxon>
        <taxon>Basidiomycota</taxon>
        <taxon>Agaricomycotina</taxon>
        <taxon>Agaricomycetes</taxon>
        <taxon>Polyporales</taxon>
        <taxon>Phanerochaetaceae</taxon>
        <taxon>Phanerochaete</taxon>
    </lineage>
</organism>
<feature type="compositionally biased region" description="Polar residues" evidence="1">
    <location>
        <begin position="257"/>
        <end position="267"/>
    </location>
</feature>